<evidence type="ECO:0000256" key="3">
    <source>
        <dbReference type="ARBA" id="ARBA00022840"/>
    </source>
</evidence>
<dbReference type="SUPFAM" id="SSF52540">
    <property type="entry name" value="P-loop containing nucleoside triphosphate hydrolases"/>
    <property type="match status" value="1"/>
</dbReference>
<comment type="catalytic activity">
    <reaction evidence="5">
        <text>ATP + H2O = ADP + phosphate + H(+)</text>
        <dbReference type="Rhea" id="RHEA:13065"/>
        <dbReference type="ChEBI" id="CHEBI:15377"/>
        <dbReference type="ChEBI" id="CHEBI:15378"/>
        <dbReference type="ChEBI" id="CHEBI:30616"/>
        <dbReference type="ChEBI" id="CHEBI:43474"/>
        <dbReference type="ChEBI" id="CHEBI:456216"/>
        <dbReference type="EC" id="3.6.4.13"/>
    </reaction>
</comment>
<dbReference type="SMART" id="SM00490">
    <property type="entry name" value="HELICc"/>
    <property type="match status" value="1"/>
</dbReference>
<dbReference type="Pfam" id="PF00270">
    <property type="entry name" value="DEAD"/>
    <property type="match status" value="1"/>
</dbReference>
<dbReference type="PROSITE" id="PS51192">
    <property type="entry name" value="HELICASE_ATP_BIND_1"/>
    <property type="match status" value="1"/>
</dbReference>
<dbReference type="Proteomes" id="UP000785679">
    <property type="component" value="Unassembled WGS sequence"/>
</dbReference>
<keyword evidence="3 5" id="KW-0067">ATP-binding</keyword>
<evidence type="ECO:0000256" key="5">
    <source>
        <dbReference type="RuleBase" id="RU365068"/>
    </source>
</evidence>
<feature type="domain" description="Helicase C-terminal" evidence="8">
    <location>
        <begin position="408"/>
        <end position="555"/>
    </location>
</feature>
<evidence type="ECO:0000256" key="1">
    <source>
        <dbReference type="ARBA" id="ARBA00022741"/>
    </source>
</evidence>
<dbReference type="AlphaFoldDB" id="A0A8J8NG29"/>
<gene>
    <name evidence="9" type="ORF">FGO68_gene455</name>
</gene>
<dbReference type="Gene3D" id="3.40.50.300">
    <property type="entry name" value="P-loop containing nucleotide triphosphate hydrolases"/>
    <property type="match status" value="2"/>
</dbReference>
<dbReference type="InterPro" id="IPR014001">
    <property type="entry name" value="Helicase_ATP-bd"/>
</dbReference>
<name>A0A8J8NG29_HALGN</name>
<evidence type="ECO:0000256" key="4">
    <source>
        <dbReference type="ARBA" id="ARBA00022884"/>
    </source>
</evidence>
<keyword evidence="4 5" id="KW-0694">RNA-binding</keyword>
<evidence type="ECO:0000313" key="10">
    <source>
        <dbReference type="Proteomes" id="UP000785679"/>
    </source>
</evidence>
<dbReference type="EC" id="3.6.4.13" evidence="5"/>
<dbReference type="PANTHER" id="PTHR24031">
    <property type="entry name" value="RNA HELICASE"/>
    <property type="match status" value="1"/>
</dbReference>
<comment type="function">
    <text evidence="5">RNA helicase.</text>
</comment>
<dbReference type="InterPro" id="IPR001650">
    <property type="entry name" value="Helicase_C-like"/>
</dbReference>
<evidence type="ECO:0000259" key="8">
    <source>
        <dbReference type="PROSITE" id="PS51194"/>
    </source>
</evidence>
<dbReference type="GO" id="GO:0003724">
    <property type="term" value="F:RNA helicase activity"/>
    <property type="evidence" value="ECO:0007669"/>
    <property type="project" value="UniProtKB-EC"/>
</dbReference>
<dbReference type="OrthoDB" id="10256233at2759"/>
<dbReference type="SMART" id="SM00487">
    <property type="entry name" value="DEXDc"/>
    <property type="match status" value="1"/>
</dbReference>
<accession>A0A8J8NG29</accession>
<dbReference type="EMBL" id="RRYP01017949">
    <property type="protein sequence ID" value="TNV73860.1"/>
    <property type="molecule type" value="Genomic_DNA"/>
</dbReference>
<feature type="compositionally biased region" description="Basic residues" evidence="6">
    <location>
        <begin position="549"/>
        <end position="559"/>
    </location>
</feature>
<comment type="caution">
    <text evidence="9">The sequence shown here is derived from an EMBL/GenBank/DDBJ whole genome shotgun (WGS) entry which is preliminary data.</text>
</comment>
<dbReference type="PROSITE" id="PS51194">
    <property type="entry name" value="HELICASE_CTER"/>
    <property type="match status" value="1"/>
</dbReference>
<reference evidence="9" key="1">
    <citation type="submission" date="2019-06" db="EMBL/GenBank/DDBJ databases">
        <authorList>
            <person name="Zheng W."/>
        </authorList>
    </citation>
    <scope>NUCLEOTIDE SEQUENCE</scope>
    <source>
        <strain evidence="9">QDHG01</strain>
    </source>
</reference>
<dbReference type="Pfam" id="PF00271">
    <property type="entry name" value="Helicase_C"/>
    <property type="match status" value="1"/>
</dbReference>
<sequence>MIDYYIIIQMALNYFSKFTFATRTHASHNLKRALTQQSERRGDPTRYSYLLDSGRFEDLGDRVHPDLAKGLKVNNYEYMTEIQEKAIKQGGLLEGENLILTSETGSGKTLAYLLPILNQLFHHKDKHPTNPRFKLTKDTEDQMFLNAEEIAYKAQKEVATQKRLSFSRGSNGGDSQPKGAIVLSYSKELLSQVYSQARMLDLKERLLINRATSSLQMKTPVVEFITPDKTKGERELSEEEQFEISIKNVINNASWKLTDMLLVTPVVMSHILQSKEKYDPYDINPAVIVVDEFDELLQNPAYGQHMLTILRKFASFQTDKGNPLAEMNRLRQFIFTGATIPKTIATQAGSDALQQMQEWFSGSGIRHIRSENCHRVSAMVEQEWIDLDAVGAMGKHSEESELNLLVDLVRRSLTVLRHNSIMIFADSKKSIDKICDALLRADIKNLPYYQDTGLQGRQTTLQLFFSGELPVMVCSNMAARGLDTMQVDHVIQYEFAKNVVDYIHRVGRTGRMGQRGGVVTNMVRKGDQELVERIRGLIEEGQPMDKLFSRKRSLRKNIKRQGSQGEEQSEDE</sequence>
<comment type="similarity">
    <text evidence="5">Belongs to the DEAD box helicase family.</text>
</comment>
<organism evidence="9 10">
    <name type="scientific">Halteria grandinella</name>
    <dbReference type="NCBI Taxonomy" id="5974"/>
    <lineage>
        <taxon>Eukaryota</taxon>
        <taxon>Sar</taxon>
        <taxon>Alveolata</taxon>
        <taxon>Ciliophora</taxon>
        <taxon>Intramacronucleata</taxon>
        <taxon>Spirotrichea</taxon>
        <taxon>Stichotrichia</taxon>
        <taxon>Sporadotrichida</taxon>
        <taxon>Halteriidae</taxon>
        <taxon>Halteria</taxon>
    </lineage>
</organism>
<evidence type="ECO:0000313" key="9">
    <source>
        <dbReference type="EMBL" id="TNV73860.1"/>
    </source>
</evidence>
<dbReference type="InterPro" id="IPR011545">
    <property type="entry name" value="DEAD/DEAH_box_helicase_dom"/>
</dbReference>
<keyword evidence="5" id="KW-0347">Helicase</keyword>
<comment type="domain">
    <text evidence="5">The Q motif is unique to and characteristic of the DEAD box family of RNA helicases and controls ATP binding and hydrolysis.</text>
</comment>
<keyword evidence="10" id="KW-1185">Reference proteome</keyword>
<keyword evidence="2 5" id="KW-0378">Hydrolase</keyword>
<dbReference type="InterPro" id="IPR027417">
    <property type="entry name" value="P-loop_NTPase"/>
</dbReference>
<evidence type="ECO:0000256" key="6">
    <source>
        <dbReference type="SAM" id="MobiDB-lite"/>
    </source>
</evidence>
<keyword evidence="1 5" id="KW-0547">Nucleotide-binding</keyword>
<feature type="region of interest" description="Disordered" evidence="6">
    <location>
        <begin position="549"/>
        <end position="572"/>
    </location>
</feature>
<dbReference type="GO" id="GO:0005524">
    <property type="term" value="F:ATP binding"/>
    <property type="evidence" value="ECO:0007669"/>
    <property type="project" value="UniProtKB-UniRule"/>
</dbReference>
<dbReference type="GO" id="GO:0016787">
    <property type="term" value="F:hydrolase activity"/>
    <property type="evidence" value="ECO:0007669"/>
    <property type="project" value="UniProtKB-KW"/>
</dbReference>
<proteinExistence type="inferred from homology"/>
<protein>
    <recommendedName>
        <fullName evidence="5">ATP-dependent RNA helicase</fullName>
        <ecNumber evidence="5">3.6.4.13</ecNumber>
    </recommendedName>
</protein>
<feature type="domain" description="Helicase ATP-binding" evidence="7">
    <location>
        <begin position="89"/>
        <end position="358"/>
    </location>
</feature>
<evidence type="ECO:0000256" key="2">
    <source>
        <dbReference type="ARBA" id="ARBA00022801"/>
    </source>
</evidence>
<dbReference type="GO" id="GO:0003723">
    <property type="term" value="F:RNA binding"/>
    <property type="evidence" value="ECO:0007669"/>
    <property type="project" value="UniProtKB-UniRule"/>
</dbReference>
<dbReference type="CDD" id="cd18787">
    <property type="entry name" value="SF2_C_DEAD"/>
    <property type="match status" value="1"/>
</dbReference>
<evidence type="ECO:0000259" key="7">
    <source>
        <dbReference type="PROSITE" id="PS51192"/>
    </source>
</evidence>